<feature type="region of interest" description="Disordered" evidence="3">
    <location>
        <begin position="412"/>
        <end position="437"/>
    </location>
</feature>
<keyword evidence="2" id="KW-0539">Nucleus</keyword>
<feature type="region of interest" description="Disordered" evidence="3">
    <location>
        <begin position="222"/>
        <end position="282"/>
    </location>
</feature>
<feature type="region of interest" description="Disordered" evidence="3">
    <location>
        <begin position="35"/>
        <end position="184"/>
    </location>
</feature>
<gene>
    <name evidence="5" type="ORF">IL334_003315</name>
</gene>
<evidence type="ECO:0000259" key="4">
    <source>
        <dbReference type="Pfam" id="PF00730"/>
    </source>
</evidence>
<dbReference type="Gene3D" id="1.10.340.30">
    <property type="entry name" value="Hypothetical protein, domain 2"/>
    <property type="match status" value="1"/>
</dbReference>
<evidence type="ECO:0000313" key="6">
    <source>
        <dbReference type="Proteomes" id="UP001329825"/>
    </source>
</evidence>
<evidence type="ECO:0000256" key="2">
    <source>
        <dbReference type="ARBA" id="ARBA00023242"/>
    </source>
</evidence>
<evidence type="ECO:0000256" key="3">
    <source>
        <dbReference type="SAM" id="MobiDB-lite"/>
    </source>
</evidence>
<dbReference type="RefSeq" id="XP_062791100.1">
    <property type="nucleotide sequence ID" value="XM_062935049.1"/>
</dbReference>
<dbReference type="EMBL" id="CP141884">
    <property type="protein sequence ID" value="WRT66360.1"/>
    <property type="molecule type" value="Genomic_DNA"/>
</dbReference>
<evidence type="ECO:0000313" key="5">
    <source>
        <dbReference type="EMBL" id="WRT66360.1"/>
    </source>
</evidence>
<dbReference type="GeneID" id="87955446"/>
<dbReference type="SUPFAM" id="SSF48150">
    <property type="entry name" value="DNA-glycosylase"/>
    <property type="match status" value="1"/>
</dbReference>
<dbReference type="InterPro" id="IPR045138">
    <property type="entry name" value="MeCP2/MBD4"/>
</dbReference>
<name>A0ABZ1CXI7_9TREE</name>
<organism evidence="5 6">
    <name type="scientific">Kwoniella shivajii</name>
    <dbReference type="NCBI Taxonomy" id="564305"/>
    <lineage>
        <taxon>Eukaryota</taxon>
        <taxon>Fungi</taxon>
        <taxon>Dikarya</taxon>
        <taxon>Basidiomycota</taxon>
        <taxon>Agaricomycotina</taxon>
        <taxon>Tremellomycetes</taxon>
        <taxon>Tremellales</taxon>
        <taxon>Cryptococcaceae</taxon>
        <taxon>Kwoniella</taxon>
    </lineage>
</organism>
<feature type="compositionally biased region" description="Basic and acidic residues" evidence="3">
    <location>
        <begin position="170"/>
        <end position="184"/>
    </location>
</feature>
<accession>A0ABZ1CXI7</accession>
<dbReference type="InterPro" id="IPR011257">
    <property type="entry name" value="DNA_glycosylase"/>
</dbReference>
<feature type="compositionally biased region" description="Polar residues" evidence="3">
    <location>
        <begin position="123"/>
        <end position="143"/>
    </location>
</feature>
<reference evidence="5 6" key="1">
    <citation type="submission" date="2024-01" db="EMBL/GenBank/DDBJ databases">
        <title>Comparative genomics of Cryptococcus and Kwoniella reveals pathogenesis evolution and contrasting modes of karyotype evolution via chromosome fusion or intercentromeric recombination.</title>
        <authorList>
            <person name="Coelho M.A."/>
            <person name="David-Palma M."/>
            <person name="Shea T."/>
            <person name="Bowers K."/>
            <person name="McGinley-Smith S."/>
            <person name="Mohammad A.W."/>
            <person name="Gnirke A."/>
            <person name="Yurkov A.M."/>
            <person name="Nowrousian M."/>
            <person name="Sun S."/>
            <person name="Cuomo C.A."/>
            <person name="Heitman J."/>
        </authorList>
    </citation>
    <scope>NUCLEOTIDE SEQUENCE [LARGE SCALE GENOMIC DNA]</scope>
    <source>
        <strain evidence="5">CBS 11374</strain>
    </source>
</reference>
<sequence length="573" mass="64692">MIRALQLLSQFEYEWSRYQQCGESSLSARYGISATSNSTLSSTASRRSSSSLVSESELESSCASTTTSASISKDQSEIGQQRKQAVQEGKREVQETNQEVEENKEKDLIRSPYFPKQSRFDPNHNTNNKMKTRSQTSPIQVISSRKAEDQVGVRLLTPPSTLNISTSKRTSWDGKQNKRGLEDIVNHDEVVNPLTPDSLPKRNKRIKKDVVVEIPLTTPSKVAKNNKEVQQKSGPGAKKKKKKEKGEEIKSKAKKGSRKGKDKNNTSGANLGEERKEEVNVVSENGVRESIGKIHLIQEKLRYNPWKLLIATSLLNKTSGRAAIPILEILLERYPTPKALAEASIPDLSILLYPLGLYNQRASSLVRFSNQYLDWSWPLYDDPSSLFKNNLSPLITTDLPPIPNLRTPIELPIPSETSSSPSVKMGGTKGKGKGKAKSDTEMDVEIFHGAGKYASDSFRIYSHLLKGRGAPEKESEWLRKGERAKSKMIDDGYKWNGGVEELKNWLSDDDEGVDAVVGEEEEWRKVRPLDKELRRYLIWRWGIEGIVYDIYTGPRIVKDRDRRRLSYLLKQQE</sequence>
<comment type="subcellular location">
    <subcellularLocation>
        <location evidence="1">Nucleus</location>
    </subcellularLocation>
</comment>
<dbReference type="PANTHER" id="PTHR15074">
    <property type="entry name" value="METHYL-CPG-BINDING PROTEIN"/>
    <property type="match status" value="1"/>
</dbReference>
<dbReference type="PANTHER" id="PTHR15074:SF0">
    <property type="entry name" value="METHYL-CPG-BINDING DOMAIN PROTEIN 4-LIKE PROTEIN"/>
    <property type="match status" value="1"/>
</dbReference>
<dbReference type="Proteomes" id="UP001329825">
    <property type="component" value="Chromosome 4"/>
</dbReference>
<evidence type="ECO:0000256" key="1">
    <source>
        <dbReference type="ARBA" id="ARBA00004123"/>
    </source>
</evidence>
<dbReference type="Pfam" id="PF00730">
    <property type="entry name" value="HhH-GPD"/>
    <property type="match status" value="1"/>
</dbReference>
<feature type="compositionally biased region" description="Polar residues" evidence="3">
    <location>
        <begin position="158"/>
        <end position="169"/>
    </location>
</feature>
<keyword evidence="6" id="KW-1185">Reference proteome</keyword>
<feature type="compositionally biased region" description="Low complexity" evidence="3">
    <location>
        <begin position="35"/>
        <end position="72"/>
    </location>
</feature>
<feature type="domain" description="HhH-GPD" evidence="4">
    <location>
        <begin position="314"/>
        <end position="396"/>
    </location>
</feature>
<feature type="compositionally biased region" description="Basic residues" evidence="3">
    <location>
        <begin position="252"/>
        <end position="261"/>
    </location>
</feature>
<protein>
    <recommendedName>
        <fullName evidence="4">HhH-GPD domain-containing protein</fullName>
    </recommendedName>
</protein>
<proteinExistence type="predicted"/>
<dbReference type="InterPro" id="IPR003265">
    <property type="entry name" value="HhH-GPD_domain"/>
</dbReference>